<evidence type="ECO:0000256" key="1">
    <source>
        <dbReference type="SAM" id="MobiDB-lite"/>
    </source>
</evidence>
<feature type="region of interest" description="Disordered" evidence="1">
    <location>
        <begin position="632"/>
        <end position="663"/>
    </location>
</feature>
<protein>
    <recommendedName>
        <fullName evidence="4">F-box domain-containing protein</fullName>
    </recommendedName>
</protein>
<feature type="region of interest" description="Disordered" evidence="1">
    <location>
        <begin position="563"/>
        <end position="588"/>
    </location>
</feature>
<comment type="caution">
    <text evidence="2">The sequence shown here is derived from an EMBL/GenBank/DDBJ whole genome shotgun (WGS) entry which is preliminary data.</text>
</comment>
<evidence type="ECO:0000313" key="3">
    <source>
        <dbReference type="Proteomes" id="UP000717328"/>
    </source>
</evidence>
<evidence type="ECO:0000313" key="2">
    <source>
        <dbReference type="EMBL" id="KAG5650764.1"/>
    </source>
</evidence>
<dbReference type="EMBL" id="JABCKI010000370">
    <property type="protein sequence ID" value="KAG5650764.1"/>
    <property type="molecule type" value="Genomic_DNA"/>
</dbReference>
<name>A0A9P7GJB0_9AGAR</name>
<dbReference type="OrthoDB" id="5595695at2759"/>
<sequence>MPPNITTLPQELSDAIALELTLLEPLGPPAVLLPLMASCRTLHTRLSSDTNPTLHAAIFRQKFDSAAVARRHGGVRPTAWAYVAQLHLYLAALRVFRRGDVHEGVCEGLWSDDVPDIGLEEALQIGVVMMMEDDGKNARQMLLWARADFFVKRLLTRRLYAGAETKDGWPPDDEVNANALWLLWLLTSEESLLRETQEERESITRLLTPFIYAPFRYTPFYAPPDHFLIPPPTLNTPPGPYPLSQPPSTILSVHYGTRRVMGRPSAALAAILAFHARVEVRARAIPPHLVRSRVDLPEHLDLGIGPTREDIEELRWAWVARPPLGAGLTGRDSKRVFVDGWQGREYSTADTENEEGDAHTFPERPKDQPQQTSHVPVERWVGKAPHLPPPRAGKSVRWDADWARLRMCSDMWAPRRRGAGAGGSVGYVHAPGSLDGLWTGVMQMQLLPEGVAQQPTSEAGHGSVVVVGASQPVSVVLREVQRIGSGGRCCCRPAAVVDVWLDEELDEYEDDDDEGPLADHDDEEEEQKEPDETRDDYFALACAAAGVANAWFAGEGPPVFVPLPPNPSSAPHHALSSSSSSGNPNIYQSKYVSASDSLHPDATDATQYQVRSADGTVSGTFCTHVLSHRERAHTGGQRLGNDAASPEHDALADSSSSSPCPACARHEQAKTCGSARPSWRVSDERIRESLFASLGLPCTAFPTPTDTPKHTRETQTQDILLHGSTPAAPARAWHPFTYHGRIRPWDGLVALVRAPRRAKDEYLGRAVFCGYVVGGEVLVGAWRMAARGRGPQVVPFGVGGVFCWSRRGD</sequence>
<feature type="compositionally biased region" description="Basic and acidic residues" evidence="1">
    <location>
        <begin position="356"/>
        <end position="367"/>
    </location>
</feature>
<organism evidence="2 3">
    <name type="scientific">Sphagnurus paluster</name>
    <dbReference type="NCBI Taxonomy" id="117069"/>
    <lineage>
        <taxon>Eukaryota</taxon>
        <taxon>Fungi</taxon>
        <taxon>Dikarya</taxon>
        <taxon>Basidiomycota</taxon>
        <taxon>Agaricomycotina</taxon>
        <taxon>Agaricomycetes</taxon>
        <taxon>Agaricomycetidae</taxon>
        <taxon>Agaricales</taxon>
        <taxon>Tricholomatineae</taxon>
        <taxon>Lyophyllaceae</taxon>
        <taxon>Sphagnurus</taxon>
    </lineage>
</organism>
<feature type="compositionally biased region" description="Low complexity" evidence="1">
    <location>
        <begin position="654"/>
        <end position="663"/>
    </location>
</feature>
<feature type="region of interest" description="Disordered" evidence="1">
    <location>
        <begin position="507"/>
        <end position="533"/>
    </location>
</feature>
<proteinExistence type="predicted"/>
<dbReference type="AlphaFoldDB" id="A0A9P7GJB0"/>
<feature type="region of interest" description="Disordered" evidence="1">
    <location>
        <begin position="346"/>
        <end position="376"/>
    </location>
</feature>
<evidence type="ECO:0008006" key="4">
    <source>
        <dbReference type="Google" id="ProtNLM"/>
    </source>
</evidence>
<keyword evidence="3" id="KW-1185">Reference proteome</keyword>
<reference evidence="2" key="2">
    <citation type="submission" date="2021-10" db="EMBL/GenBank/DDBJ databases">
        <title>Phylogenomics reveals ancestral predisposition of the termite-cultivated fungus Termitomyces towards a domesticated lifestyle.</title>
        <authorList>
            <person name="Auxier B."/>
            <person name="Grum-Grzhimaylo A."/>
            <person name="Cardenas M.E."/>
            <person name="Lodge J.D."/>
            <person name="Laessoe T."/>
            <person name="Pedersen O."/>
            <person name="Smith M.E."/>
            <person name="Kuyper T.W."/>
            <person name="Franco-Molano E.A."/>
            <person name="Baroni T.J."/>
            <person name="Aanen D.K."/>
        </authorList>
    </citation>
    <scope>NUCLEOTIDE SEQUENCE</scope>
    <source>
        <strain evidence="2">D49</strain>
    </source>
</reference>
<gene>
    <name evidence="2" type="ORF">H0H81_011136</name>
</gene>
<accession>A0A9P7GJB0</accession>
<dbReference type="Proteomes" id="UP000717328">
    <property type="component" value="Unassembled WGS sequence"/>
</dbReference>
<reference evidence="2" key="1">
    <citation type="submission" date="2021-02" db="EMBL/GenBank/DDBJ databases">
        <authorList>
            <person name="Nieuwenhuis M."/>
            <person name="Van De Peppel L.J.J."/>
        </authorList>
    </citation>
    <scope>NUCLEOTIDE SEQUENCE</scope>
    <source>
        <strain evidence="2">D49</strain>
    </source>
</reference>
<feature type="compositionally biased region" description="Low complexity" evidence="1">
    <location>
        <begin position="569"/>
        <end position="584"/>
    </location>
</feature>